<keyword evidence="3" id="KW-1185">Reference proteome</keyword>
<dbReference type="OrthoDB" id="5068670at2759"/>
<evidence type="ECO:0000256" key="1">
    <source>
        <dbReference type="SAM" id="MobiDB-lite"/>
    </source>
</evidence>
<feature type="region of interest" description="Disordered" evidence="1">
    <location>
        <begin position="251"/>
        <end position="278"/>
    </location>
</feature>
<feature type="region of interest" description="Disordered" evidence="1">
    <location>
        <begin position="1"/>
        <end position="187"/>
    </location>
</feature>
<sequence length="278" mass="31193">MSRRVSDLQGDHIDLPNRRLPNYQVRSSHVPEVSSRLQQSWVPSSSSSSRSTDSSEQGNPRYSPPQHARPALPTGSNYLPDGSIYPRVPPGFTEAHRGQANVYDQLYLADSPEQSAMNSPIEASSRSPRGSAESTPDMPRSVPAEPRAMRRSPPTEPRAMRRSPPIASSTLNPTANDFEPVVGSATTFPSREDIENIIATSGPLSFDTDPTFAEQLLKAHQEAELDRIKKIEDERDRLDAYEEYLWKQAKELDEEEARREREEKSRNTLHFRGSSHSE</sequence>
<reference evidence="2" key="1">
    <citation type="submission" date="2022-09" db="EMBL/GenBank/DDBJ databases">
        <title>Fusarium specimens isolated from Avocado Roots.</title>
        <authorList>
            <person name="Stajich J."/>
            <person name="Roper C."/>
            <person name="Heimlech-Rivalta G."/>
        </authorList>
    </citation>
    <scope>NUCLEOTIDE SEQUENCE</scope>
    <source>
        <strain evidence="2">CF00136</strain>
    </source>
</reference>
<feature type="compositionally biased region" description="Low complexity" evidence="1">
    <location>
        <begin position="34"/>
        <end position="55"/>
    </location>
</feature>
<organism evidence="2 3">
    <name type="scientific">Fusarium torreyae</name>
    <dbReference type="NCBI Taxonomy" id="1237075"/>
    <lineage>
        <taxon>Eukaryota</taxon>
        <taxon>Fungi</taxon>
        <taxon>Dikarya</taxon>
        <taxon>Ascomycota</taxon>
        <taxon>Pezizomycotina</taxon>
        <taxon>Sordariomycetes</taxon>
        <taxon>Hypocreomycetidae</taxon>
        <taxon>Hypocreales</taxon>
        <taxon>Nectriaceae</taxon>
        <taxon>Fusarium</taxon>
    </lineage>
</organism>
<dbReference type="Proteomes" id="UP001152049">
    <property type="component" value="Unassembled WGS sequence"/>
</dbReference>
<accession>A0A9W8S826</accession>
<feature type="compositionally biased region" description="Polar residues" evidence="1">
    <location>
        <begin position="112"/>
        <end position="134"/>
    </location>
</feature>
<gene>
    <name evidence="2" type="ORF">NW762_003616</name>
</gene>
<proteinExistence type="predicted"/>
<feature type="compositionally biased region" description="Basic and acidic residues" evidence="1">
    <location>
        <begin position="1"/>
        <end position="17"/>
    </location>
</feature>
<evidence type="ECO:0000313" key="2">
    <source>
        <dbReference type="EMBL" id="KAJ4267509.1"/>
    </source>
</evidence>
<dbReference type="EMBL" id="JAOQAZ010000004">
    <property type="protein sequence ID" value="KAJ4267509.1"/>
    <property type="molecule type" value="Genomic_DNA"/>
</dbReference>
<dbReference type="AlphaFoldDB" id="A0A9W8S826"/>
<protein>
    <submittedName>
        <fullName evidence="2">Uncharacterized protein</fullName>
    </submittedName>
</protein>
<feature type="compositionally biased region" description="Basic and acidic residues" evidence="1">
    <location>
        <begin position="251"/>
        <end position="266"/>
    </location>
</feature>
<feature type="compositionally biased region" description="Polar residues" evidence="1">
    <location>
        <begin position="166"/>
        <end position="175"/>
    </location>
</feature>
<evidence type="ECO:0000313" key="3">
    <source>
        <dbReference type="Proteomes" id="UP001152049"/>
    </source>
</evidence>
<comment type="caution">
    <text evidence="2">The sequence shown here is derived from an EMBL/GenBank/DDBJ whole genome shotgun (WGS) entry which is preliminary data.</text>
</comment>
<name>A0A9W8S826_9HYPO</name>